<accession>A0A2H3TV32</accession>
<keyword evidence="1" id="KW-0732">Signal</keyword>
<evidence type="ECO:0000313" key="3">
    <source>
        <dbReference type="Proteomes" id="UP000219369"/>
    </source>
</evidence>
<evidence type="ECO:0000256" key="1">
    <source>
        <dbReference type="SAM" id="SignalP"/>
    </source>
</evidence>
<sequence length="223" mass="23890">MIVFNLLFLATGISALLVDRQSENSNRECAHWCSENFRNPGAVCTSLAAQGRGPCFECGPAAPEHPAKPDLCSETCTNILTDPNNCGECGHKCRDTDGDDDTYCHNGVCQDDYDPCLDGSTIISLTFGGISPTDFGVDVRIGYVEDLECCRACYTRAGCAYWYKENGLCTIDITTEPSSIGVSDQCPNGLVPSKLVVHVPGLHGPAGKGPCIDWDSISIRPLS</sequence>
<evidence type="ECO:0008006" key="4">
    <source>
        <dbReference type="Google" id="ProtNLM"/>
    </source>
</evidence>
<organism evidence="2 3">
    <name type="scientific">Fusarium oxysporum</name>
    <name type="common">Fusarium vascular wilt</name>
    <dbReference type="NCBI Taxonomy" id="5507"/>
    <lineage>
        <taxon>Eukaryota</taxon>
        <taxon>Fungi</taxon>
        <taxon>Dikarya</taxon>
        <taxon>Ascomycota</taxon>
        <taxon>Pezizomycotina</taxon>
        <taxon>Sordariomycetes</taxon>
        <taxon>Hypocreomycetidae</taxon>
        <taxon>Hypocreales</taxon>
        <taxon>Nectriaceae</taxon>
        <taxon>Fusarium</taxon>
        <taxon>Fusarium oxysporum species complex</taxon>
    </lineage>
</organism>
<feature type="signal peptide" evidence="1">
    <location>
        <begin position="1"/>
        <end position="15"/>
    </location>
</feature>
<dbReference type="EMBL" id="FMJY01000011">
    <property type="protein sequence ID" value="SCO92483.1"/>
    <property type="molecule type" value="Genomic_DNA"/>
</dbReference>
<dbReference type="AlphaFoldDB" id="A0A2H3TV32"/>
<name>A0A2H3TV32_FUSOX</name>
<dbReference type="OrthoDB" id="5106853at2759"/>
<gene>
    <name evidence="2" type="ORF">FRV6_16611</name>
</gene>
<evidence type="ECO:0000313" key="2">
    <source>
        <dbReference type="EMBL" id="SCO92483.1"/>
    </source>
</evidence>
<proteinExistence type="predicted"/>
<feature type="chain" id="PRO_5013588191" description="Apple domain-containing protein" evidence="1">
    <location>
        <begin position="16"/>
        <end position="223"/>
    </location>
</feature>
<protein>
    <recommendedName>
        <fullName evidence="4">Apple domain-containing protein</fullName>
    </recommendedName>
</protein>
<dbReference type="Proteomes" id="UP000219369">
    <property type="component" value="Unassembled WGS sequence"/>
</dbReference>
<reference evidence="3" key="1">
    <citation type="submission" date="2016-09" db="EMBL/GenBank/DDBJ databases">
        <authorList>
            <person name="Guldener U."/>
        </authorList>
    </citation>
    <scope>NUCLEOTIDE SEQUENCE [LARGE SCALE GENOMIC DNA]</scope>
    <source>
        <strain evidence="3">V64-1</strain>
    </source>
</reference>